<dbReference type="Proteomes" id="UP000012019">
    <property type="component" value="Unassembled WGS sequence"/>
</dbReference>
<name>M7PP85_9GAMM</name>
<dbReference type="OrthoDB" id="6710466at2"/>
<comment type="caution">
    <text evidence="1">The sequence shown here is derived from an EMBL/GenBank/DDBJ whole genome shotgun (WGS) entry which is preliminary data.</text>
</comment>
<dbReference type="eggNOG" id="ENOG50333BE">
    <property type="taxonomic scope" value="Bacteria"/>
</dbReference>
<gene>
    <name evidence="1" type="ORF">MPL1_11243</name>
</gene>
<keyword evidence="2" id="KW-1185">Reference proteome</keyword>
<evidence type="ECO:0000313" key="1">
    <source>
        <dbReference type="EMBL" id="EMR12254.1"/>
    </source>
</evidence>
<dbReference type="AlphaFoldDB" id="M7PP85"/>
<dbReference type="RefSeq" id="WP_009727203.1">
    <property type="nucleotide sequence ID" value="NZ_APHR01000063.1"/>
</dbReference>
<proteinExistence type="predicted"/>
<organism evidence="1 2">
    <name type="scientific">Methylophaga lonarensis MPL</name>
    <dbReference type="NCBI Taxonomy" id="1286106"/>
    <lineage>
        <taxon>Bacteria</taxon>
        <taxon>Pseudomonadati</taxon>
        <taxon>Pseudomonadota</taxon>
        <taxon>Gammaproteobacteria</taxon>
        <taxon>Thiotrichales</taxon>
        <taxon>Piscirickettsiaceae</taxon>
        <taxon>Methylophaga</taxon>
    </lineage>
</organism>
<accession>M7PP85</accession>
<dbReference type="EMBL" id="APHR01000063">
    <property type="protein sequence ID" value="EMR12254.1"/>
    <property type="molecule type" value="Genomic_DNA"/>
</dbReference>
<reference evidence="1 2" key="1">
    <citation type="journal article" date="2013" name="Genome Announc.">
        <title>Draft Genome Sequence of Methylophaga lonarensis MPLT, a Haloalkaliphilic (Non-Methane-Utilizing) Methylotroph.</title>
        <authorList>
            <person name="Shetty S.A."/>
            <person name="Marathe N.P."/>
            <person name="Munot H."/>
            <person name="Antony C.P."/>
            <person name="Dhotre D.P."/>
            <person name="Murrell J.C."/>
            <person name="Shouche Y.S."/>
        </authorList>
    </citation>
    <scope>NUCLEOTIDE SEQUENCE [LARGE SCALE GENOMIC DNA]</scope>
    <source>
        <strain evidence="1 2">MPL</strain>
    </source>
</reference>
<evidence type="ECO:0000313" key="2">
    <source>
        <dbReference type="Proteomes" id="UP000012019"/>
    </source>
</evidence>
<protein>
    <submittedName>
        <fullName evidence="1">Uncharacterized protein</fullName>
    </submittedName>
</protein>
<sequence>MSHPQSLSVAKVVSSALLGVFLLGQLVTKPALASPQADALGQCLVANTSTAERELMIQWMFLGMAQHQSLAGLLSDSVNKEETDIMMGYLVQNVLTERCSEQMAALMQREGLSRFDESFELWGSVAMREMLTDPAVEAALLNFTKFIDFNEFTR</sequence>
<dbReference type="PATRIC" id="fig|1286106.3.peg.2247"/>